<comment type="caution">
    <text evidence="2">The sequence shown here is derived from an EMBL/GenBank/DDBJ whole genome shotgun (WGS) entry which is preliminary data.</text>
</comment>
<evidence type="ECO:0008006" key="4">
    <source>
        <dbReference type="Google" id="ProtNLM"/>
    </source>
</evidence>
<sequence length="190" mass="20394">MASLNRPARLNRTLLALTGLLLLAAGAFAITTAYGWLPLLDRDRPLVPGTQLPPTWVLYVVIVAAVVLGLLFLRWLGAQALRRPKTTTWRWESVAAEGVTRLDGGLATGPFADEVAQYPGVESADATLSGTQDAPTLLVTVTAGPEADLAQLRERIADDGVARLKQALDLDALPTVVEFRFADQPGTRVR</sequence>
<dbReference type="OrthoDB" id="3363827at2"/>
<dbReference type="EMBL" id="BNAV01000001">
    <property type="protein sequence ID" value="GHF33861.1"/>
    <property type="molecule type" value="Genomic_DNA"/>
</dbReference>
<name>A0A8H9IM71_9PSEU</name>
<dbReference type="Proteomes" id="UP000658656">
    <property type="component" value="Unassembled WGS sequence"/>
</dbReference>
<keyword evidence="1" id="KW-1133">Transmembrane helix</keyword>
<evidence type="ECO:0000313" key="2">
    <source>
        <dbReference type="EMBL" id="GHF33861.1"/>
    </source>
</evidence>
<reference evidence="2" key="1">
    <citation type="journal article" date="2014" name="Int. J. Syst. Evol. Microbiol.">
        <title>Complete genome sequence of Corynebacterium casei LMG S-19264T (=DSM 44701T), isolated from a smear-ripened cheese.</title>
        <authorList>
            <consortium name="US DOE Joint Genome Institute (JGI-PGF)"/>
            <person name="Walter F."/>
            <person name="Albersmeier A."/>
            <person name="Kalinowski J."/>
            <person name="Ruckert C."/>
        </authorList>
    </citation>
    <scope>NUCLEOTIDE SEQUENCE</scope>
    <source>
        <strain evidence="2">CGMCC 4.7679</strain>
    </source>
</reference>
<reference evidence="2" key="2">
    <citation type="submission" date="2020-09" db="EMBL/GenBank/DDBJ databases">
        <authorList>
            <person name="Sun Q."/>
            <person name="Zhou Y."/>
        </authorList>
    </citation>
    <scope>NUCLEOTIDE SEQUENCE</scope>
    <source>
        <strain evidence="2">CGMCC 4.7679</strain>
    </source>
</reference>
<evidence type="ECO:0000256" key="1">
    <source>
        <dbReference type="SAM" id="Phobius"/>
    </source>
</evidence>
<dbReference type="RefSeq" id="WP_145934310.1">
    <property type="nucleotide sequence ID" value="NZ_BNAV01000001.1"/>
</dbReference>
<protein>
    <recommendedName>
        <fullName evidence="4">Alkaline shock response membrane anchor protein AmaP</fullName>
    </recommendedName>
</protein>
<evidence type="ECO:0000313" key="3">
    <source>
        <dbReference type="Proteomes" id="UP000658656"/>
    </source>
</evidence>
<feature type="transmembrane region" description="Helical" evidence="1">
    <location>
        <begin position="56"/>
        <end position="76"/>
    </location>
</feature>
<keyword evidence="1" id="KW-0472">Membrane</keyword>
<dbReference type="AlphaFoldDB" id="A0A8H9IM71"/>
<gene>
    <name evidence="2" type="ORF">GCM10017566_03140</name>
</gene>
<keyword evidence="3" id="KW-1185">Reference proteome</keyword>
<proteinExistence type="predicted"/>
<keyword evidence="1" id="KW-0812">Transmembrane</keyword>
<organism evidence="2 3">
    <name type="scientific">Amycolatopsis bartoniae</name>
    <dbReference type="NCBI Taxonomy" id="941986"/>
    <lineage>
        <taxon>Bacteria</taxon>
        <taxon>Bacillati</taxon>
        <taxon>Actinomycetota</taxon>
        <taxon>Actinomycetes</taxon>
        <taxon>Pseudonocardiales</taxon>
        <taxon>Pseudonocardiaceae</taxon>
        <taxon>Amycolatopsis</taxon>
    </lineage>
</organism>
<accession>A0A8H9IM71</accession>